<comment type="similarity">
    <text evidence="1 3">Belongs to the heparin-binding growth factors family.</text>
</comment>
<dbReference type="AlphaFoldDB" id="A0A9Q0XCP0"/>
<proteinExistence type="inferred from homology"/>
<reference evidence="5" key="1">
    <citation type="journal article" date="2023" name="DNA Res.">
        <title>Chromosome-level genome assembly of Phrynocephalus forsythii using third-generation DNA sequencing and Hi-C analysis.</title>
        <authorList>
            <person name="Qi Y."/>
            <person name="Zhao W."/>
            <person name="Zhao Y."/>
            <person name="Niu C."/>
            <person name="Cao S."/>
            <person name="Zhang Y."/>
        </authorList>
    </citation>
    <scope>NUCLEOTIDE SEQUENCE</scope>
    <source>
        <tissue evidence="5">Muscle</tissue>
    </source>
</reference>
<protein>
    <recommendedName>
        <fullName evidence="3">Fibroblast growth factor</fullName>
        <shortName evidence="3">FGF</shortName>
    </recommendedName>
</protein>
<keyword evidence="6" id="KW-1185">Reference proteome</keyword>
<evidence type="ECO:0000313" key="6">
    <source>
        <dbReference type="Proteomes" id="UP001142489"/>
    </source>
</evidence>
<dbReference type="Pfam" id="PF00167">
    <property type="entry name" value="FGF"/>
    <property type="match status" value="1"/>
</dbReference>
<evidence type="ECO:0000256" key="3">
    <source>
        <dbReference type="RuleBase" id="RU049442"/>
    </source>
</evidence>
<dbReference type="FunFam" id="2.80.10.50:FF:000004">
    <property type="entry name" value="Fibroblast growth factor"/>
    <property type="match status" value="1"/>
</dbReference>
<dbReference type="PRINTS" id="PR00262">
    <property type="entry name" value="IL1HBGF"/>
</dbReference>
<dbReference type="GO" id="GO:0008083">
    <property type="term" value="F:growth factor activity"/>
    <property type="evidence" value="ECO:0007669"/>
    <property type="project" value="UniProtKB-KW"/>
</dbReference>
<dbReference type="OrthoDB" id="10008525at2759"/>
<evidence type="ECO:0000256" key="1">
    <source>
        <dbReference type="ARBA" id="ARBA00007936"/>
    </source>
</evidence>
<dbReference type="InterPro" id="IPR002209">
    <property type="entry name" value="Fibroblast_GF_fam"/>
</dbReference>
<feature type="region of interest" description="Disordered" evidence="4">
    <location>
        <begin position="1"/>
        <end position="29"/>
    </location>
</feature>
<dbReference type="Proteomes" id="UP001142489">
    <property type="component" value="Unassembled WGS sequence"/>
</dbReference>
<accession>A0A9Q0XCP0</accession>
<evidence type="ECO:0000256" key="4">
    <source>
        <dbReference type="SAM" id="MobiDB-lite"/>
    </source>
</evidence>
<dbReference type="EMBL" id="JAPFRF010000018">
    <property type="protein sequence ID" value="KAJ7308294.1"/>
    <property type="molecule type" value="Genomic_DNA"/>
</dbReference>
<dbReference type="InterPro" id="IPR008996">
    <property type="entry name" value="IL1/FGF"/>
</dbReference>
<gene>
    <name evidence="5" type="ORF">JRQ81_008825</name>
</gene>
<comment type="caution">
    <text evidence="5">The sequence shown here is derived from an EMBL/GenBank/DDBJ whole genome shotgun (WGS) entry which is preliminary data.</text>
</comment>
<name>A0A9Q0XCP0_9SAUR</name>
<keyword evidence="2" id="KW-0339">Growth factor</keyword>
<evidence type="ECO:0000313" key="5">
    <source>
        <dbReference type="EMBL" id="KAJ7308294.1"/>
    </source>
</evidence>
<dbReference type="PANTHER" id="PTHR11486">
    <property type="entry name" value="FIBROBLAST GROWTH FACTOR"/>
    <property type="match status" value="1"/>
</dbReference>
<dbReference type="SUPFAM" id="SSF50353">
    <property type="entry name" value="Cytokine"/>
    <property type="match status" value="1"/>
</dbReference>
<dbReference type="PRINTS" id="PR00263">
    <property type="entry name" value="HBGFFGF"/>
</dbReference>
<sequence>MGFVVHGPPETAQPSPGTPNPPPDLHDGLPDLPQPVSLLFVVHGGHRSARANTDLSLRRRRKSPWILQVEATWSPLPSWGTATGRRDPSTSRAWWLPVALLLLVPCAWAHGEPLLQMDGELGWPLGGRQVRSYQHLEGDVRWRQLYSFNHFFLQIGGDGRVSGTRQKDSSNSIMEIRSVQVGTVVIRAIHSGFFLAMNRKGKIYGTKEYGLSCEFQERIEENGYNTYASSHWHHRGQPMFLSINGRGIPRWGARTSRRHLSTHFLPVLVSSGGRVRRAPSV</sequence>
<organism evidence="5 6">
    <name type="scientific">Phrynocephalus forsythii</name>
    <dbReference type="NCBI Taxonomy" id="171643"/>
    <lineage>
        <taxon>Eukaryota</taxon>
        <taxon>Metazoa</taxon>
        <taxon>Chordata</taxon>
        <taxon>Craniata</taxon>
        <taxon>Vertebrata</taxon>
        <taxon>Euteleostomi</taxon>
        <taxon>Lepidosauria</taxon>
        <taxon>Squamata</taxon>
        <taxon>Bifurcata</taxon>
        <taxon>Unidentata</taxon>
        <taxon>Episquamata</taxon>
        <taxon>Toxicofera</taxon>
        <taxon>Iguania</taxon>
        <taxon>Acrodonta</taxon>
        <taxon>Agamidae</taxon>
        <taxon>Agaminae</taxon>
        <taxon>Phrynocephalus</taxon>
    </lineage>
</organism>
<dbReference type="SMART" id="SM00442">
    <property type="entry name" value="FGF"/>
    <property type="match status" value="1"/>
</dbReference>
<evidence type="ECO:0000256" key="2">
    <source>
        <dbReference type="ARBA" id="ARBA00023030"/>
    </source>
</evidence>
<dbReference type="Gene3D" id="2.80.10.50">
    <property type="match status" value="1"/>
</dbReference>